<accession>A0A3M7PNB7</accession>
<keyword evidence="1" id="KW-0548">Nucleotidyltransferase</keyword>
<name>A0A3M7PNB7_BRAPC</name>
<evidence type="ECO:0000313" key="1">
    <source>
        <dbReference type="EMBL" id="RNA00616.1"/>
    </source>
</evidence>
<dbReference type="Proteomes" id="UP000276133">
    <property type="component" value="Unassembled WGS sequence"/>
</dbReference>
<sequence>MRLKESFILSVKENERKNRRPLKKISYPQHQFSKLFVCTMKQPNHMIYWHIYERAMLQKDLDAVCQWIEIWRMGLCADKCEVMHFGRLNEMHK</sequence>
<keyword evidence="2" id="KW-1185">Reference proteome</keyword>
<keyword evidence="1" id="KW-0808">Transferase</keyword>
<comment type="caution">
    <text evidence="1">The sequence shown here is derived from an EMBL/GenBank/DDBJ whole genome shotgun (WGS) entry which is preliminary data.</text>
</comment>
<organism evidence="1 2">
    <name type="scientific">Brachionus plicatilis</name>
    <name type="common">Marine rotifer</name>
    <name type="synonym">Brachionus muelleri</name>
    <dbReference type="NCBI Taxonomy" id="10195"/>
    <lineage>
        <taxon>Eukaryota</taxon>
        <taxon>Metazoa</taxon>
        <taxon>Spiralia</taxon>
        <taxon>Gnathifera</taxon>
        <taxon>Rotifera</taxon>
        <taxon>Eurotatoria</taxon>
        <taxon>Monogononta</taxon>
        <taxon>Pseudotrocha</taxon>
        <taxon>Ploima</taxon>
        <taxon>Brachionidae</taxon>
        <taxon>Brachionus</taxon>
    </lineage>
</organism>
<keyword evidence="1" id="KW-0695">RNA-directed DNA polymerase</keyword>
<dbReference type="EMBL" id="REGN01009676">
    <property type="protein sequence ID" value="RNA00616.1"/>
    <property type="molecule type" value="Genomic_DNA"/>
</dbReference>
<dbReference type="GO" id="GO:0003964">
    <property type="term" value="F:RNA-directed DNA polymerase activity"/>
    <property type="evidence" value="ECO:0007669"/>
    <property type="project" value="UniProtKB-KW"/>
</dbReference>
<protein>
    <submittedName>
        <fullName evidence="1">RNA-directed DNA polymerase from mobile element jockey-like</fullName>
    </submittedName>
</protein>
<evidence type="ECO:0000313" key="2">
    <source>
        <dbReference type="Proteomes" id="UP000276133"/>
    </source>
</evidence>
<reference evidence="1 2" key="1">
    <citation type="journal article" date="2018" name="Sci. Rep.">
        <title>Genomic signatures of local adaptation to the degree of environmental predictability in rotifers.</title>
        <authorList>
            <person name="Franch-Gras L."/>
            <person name="Hahn C."/>
            <person name="Garcia-Roger E.M."/>
            <person name="Carmona M.J."/>
            <person name="Serra M."/>
            <person name="Gomez A."/>
        </authorList>
    </citation>
    <scope>NUCLEOTIDE SEQUENCE [LARGE SCALE GENOMIC DNA]</scope>
    <source>
        <strain evidence="1">HYR1</strain>
    </source>
</reference>
<proteinExistence type="predicted"/>
<dbReference type="AlphaFoldDB" id="A0A3M7PNB7"/>
<gene>
    <name evidence="1" type="ORF">BpHYR1_053973</name>
</gene>